<dbReference type="InterPro" id="IPR012318">
    <property type="entry name" value="HTH_CRP"/>
</dbReference>
<accession>A0A0G9MJW2</accession>
<reference evidence="4 5" key="1">
    <citation type="submission" date="2015-04" db="EMBL/GenBank/DDBJ databases">
        <title>The draft genome sequence of Erythrobacr gangjinensis K7-2.</title>
        <authorList>
            <person name="Zhuang L."/>
            <person name="Liu Y."/>
            <person name="Shao Z."/>
        </authorList>
    </citation>
    <scope>NUCLEOTIDE SEQUENCE [LARGE SCALE GENOMIC DNA]</scope>
    <source>
        <strain evidence="4 5">K7-2</strain>
    </source>
</reference>
<dbReference type="PATRIC" id="fig|502682.8.peg.2494"/>
<keyword evidence="2" id="KW-0238">DNA-binding</keyword>
<evidence type="ECO:0000256" key="3">
    <source>
        <dbReference type="ARBA" id="ARBA00023163"/>
    </source>
</evidence>
<proteinExistence type="predicted"/>
<protein>
    <submittedName>
        <fullName evidence="4">Uncharacterized protein</fullName>
    </submittedName>
</protein>
<dbReference type="InterPro" id="IPR018490">
    <property type="entry name" value="cNMP-bd_dom_sf"/>
</dbReference>
<dbReference type="KEGG" id="egn:BMF35_b0157"/>
<dbReference type="OrthoDB" id="6155297at2"/>
<keyword evidence="5" id="KW-1185">Reference proteome</keyword>
<dbReference type="SUPFAM" id="SSF46785">
    <property type="entry name" value="Winged helix' DNA-binding domain"/>
    <property type="match status" value="1"/>
</dbReference>
<dbReference type="EMBL" id="LBHC01000003">
    <property type="protein sequence ID" value="KLE31026.1"/>
    <property type="molecule type" value="Genomic_DNA"/>
</dbReference>
<dbReference type="Gene3D" id="2.60.120.10">
    <property type="entry name" value="Jelly Rolls"/>
    <property type="match status" value="1"/>
</dbReference>
<dbReference type="RefSeq" id="WP_047007736.1">
    <property type="nucleotide sequence ID" value="NZ_CP018098.1"/>
</dbReference>
<comment type="caution">
    <text evidence="4">The sequence shown here is derived from an EMBL/GenBank/DDBJ whole genome shotgun (WGS) entry which is preliminary data.</text>
</comment>
<dbReference type="SUPFAM" id="SSF51206">
    <property type="entry name" value="cAMP-binding domain-like"/>
    <property type="match status" value="1"/>
</dbReference>
<dbReference type="InterPro" id="IPR014710">
    <property type="entry name" value="RmlC-like_jellyroll"/>
</dbReference>
<dbReference type="Proteomes" id="UP000053070">
    <property type="component" value="Unassembled WGS sequence"/>
</dbReference>
<organism evidence="4 5">
    <name type="scientific">Aurantiacibacter gangjinensis</name>
    <dbReference type="NCBI Taxonomy" id="502682"/>
    <lineage>
        <taxon>Bacteria</taxon>
        <taxon>Pseudomonadati</taxon>
        <taxon>Pseudomonadota</taxon>
        <taxon>Alphaproteobacteria</taxon>
        <taxon>Sphingomonadales</taxon>
        <taxon>Erythrobacteraceae</taxon>
        <taxon>Aurantiacibacter</taxon>
    </lineage>
</organism>
<evidence type="ECO:0000256" key="1">
    <source>
        <dbReference type="ARBA" id="ARBA00023015"/>
    </source>
</evidence>
<dbReference type="AlphaFoldDB" id="A0A0G9MJW2"/>
<dbReference type="GO" id="GO:0006355">
    <property type="term" value="P:regulation of DNA-templated transcription"/>
    <property type="evidence" value="ECO:0007669"/>
    <property type="project" value="InterPro"/>
</dbReference>
<dbReference type="InterPro" id="IPR036390">
    <property type="entry name" value="WH_DNA-bd_sf"/>
</dbReference>
<dbReference type="STRING" id="502682.BMF35_b0157"/>
<evidence type="ECO:0000313" key="4">
    <source>
        <dbReference type="EMBL" id="KLE31026.1"/>
    </source>
</evidence>
<dbReference type="Pfam" id="PF13545">
    <property type="entry name" value="HTH_Crp_2"/>
    <property type="match status" value="1"/>
</dbReference>
<evidence type="ECO:0000313" key="5">
    <source>
        <dbReference type="Proteomes" id="UP000053070"/>
    </source>
</evidence>
<evidence type="ECO:0000256" key="2">
    <source>
        <dbReference type="ARBA" id="ARBA00023125"/>
    </source>
</evidence>
<name>A0A0G9MJW2_9SPHN</name>
<dbReference type="PROSITE" id="PS51063">
    <property type="entry name" value="HTH_CRP_2"/>
    <property type="match status" value="1"/>
</dbReference>
<gene>
    <name evidence="4" type="ORF">AAW01_12225</name>
</gene>
<keyword evidence="1" id="KW-0805">Transcription regulation</keyword>
<keyword evidence="3" id="KW-0804">Transcription</keyword>
<sequence length="257" mass="28340">MDADLRHASQSDIPTTCAFLAGRLRRTMATGDLDRIEQLITEKRSFTGRLIDLGTELPADAGIYLASGLVLRTAIRDDNRSILGIHPPGDFLNLRELALGDEGARLTTAGPVTIGLFEPDALHQTMRDNGAIANAIRAAGYFEMAVQQKWIQMLQQSGAGQRLAHVICELRHRLGQVSEQPPRVLRTPFTQYDFADMIGVSAIHANRAVGKLKKEGFCEVRRGDVYCGDWPALERFAQFDPAYLYALPEPAIGLTPR</sequence>
<dbReference type="GO" id="GO:0003677">
    <property type="term" value="F:DNA binding"/>
    <property type="evidence" value="ECO:0007669"/>
    <property type="project" value="UniProtKB-KW"/>
</dbReference>